<dbReference type="Pfam" id="PF01421">
    <property type="entry name" value="Reprolysin"/>
    <property type="match status" value="1"/>
</dbReference>
<feature type="non-terminal residue" evidence="16">
    <location>
        <position position="1"/>
    </location>
</feature>
<dbReference type="Pfam" id="PF19030">
    <property type="entry name" value="TSP1_ADAMTS"/>
    <property type="match status" value="2"/>
</dbReference>
<name>A0A2G8KP52_STIJA</name>
<keyword evidence="16" id="KW-0401">Integrin</keyword>
<keyword evidence="10" id="KW-1015">Disulfide bond</keyword>
<feature type="binding site" evidence="12">
    <location>
        <position position="350"/>
    </location>
    <ligand>
        <name>Zn(2+)</name>
        <dbReference type="ChEBI" id="CHEBI:29105"/>
        <note>catalytic</note>
    </ligand>
</feature>
<feature type="domain" description="Peptidase M12B" evidence="14">
    <location>
        <begin position="210"/>
        <end position="414"/>
    </location>
</feature>
<evidence type="ECO:0000256" key="13">
    <source>
        <dbReference type="SAM" id="MobiDB-lite"/>
    </source>
</evidence>
<keyword evidence="8 12" id="KW-0862">Zinc</keyword>
<evidence type="ECO:0000313" key="16">
    <source>
        <dbReference type="EMBL" id="PIK49794.1"/>
    </source>
</evidence>
<dbReference type="PANTHER" id="PTHR11905:SF256">
    <property type="entry name" value="PEPTIDASE M12B DOMAIN-CONTAINING PROTEIN"/>
    <property type="match status" value="1"/>
</dbReference>
<dbReference type="GO" id="GO:0007229">
    <property type="term" value="P:integrin-mediated signaling pathway"/>
    <property type="evidence" value="ECO:0007669"/>
    <property type="project" value="UniProtKB-KW"/>
</dbReference>
<protein>
    <submittedName>
        <fullName evidence="16">Putative A disintegrin and metalloproteinase with thrombospondin motifs 3 isoform X1</fullName>
    </submittedName>
</protein>
<evidence type="ECO:0000256" key="6">
    <source>
        <dbReference type="ARBA" id="ARBA00022737"/>
    </source>
</evidence>
<keyword evidence="11" id="KW-0325">Glycoprotein</keyword>
<comment type="subcellular location">
    <subcellularLocation>
        <location evidence="1">Secreted</location>
        <location evidence="1">Extracellular space</location>
        <location evidence="1">Extracellular matrix</location>
    </subcellularLocation>
</comment>
<evidence type="ECO:0000256" key="10">
    <source>
        <dbReference type="ARBA" id="ARBA00023157"/>
    </source>
</evidence>
<comment type="caution">
    <text evidence="16">The sequence shown here is derived from an EMBL/GenBank/DDBJ whole genome shotgun (WGS) entry which is preliminary data.</text>
</comment>
<dbReference type="InterPro" id="IPR002870">
    <property type="entry name" value="Peptidase_M12B_N"/>
</dbReference>
<organism evidence="16 17">
    <name type="scientific">Stichopus japonicus</name>
    <name type="common">Sea cucumber</name>
    <dbReference type="NCBI Taxonomy" id="307972"/>
    <lineage>
        <taxon>Eukaryota</taxon>
        <taxon>Metazoa</taxon>
        <taxon>Echinodermata</taxon>
        <taxon>Eleutherozoa</taxon>
        <taxon>Echinozoa</taxon>
        <taxon>Holothuroidea</taxon>
        <taxon>Aspidochirotacea</taxon>
        <taxon>Aspidochirotida</taxon>
        <taxon>Stichopodidae</taxon>
        <taxon>Apostichopus</taxon>
    </lineage>
</organism>
<keyword evidence="5" id="KW-0732">Signal</keyword>
<dbReference type="AlphaFoldDB" id="A0A2G8KP52"/>
<accession>A0A2G8KP52</accession>
<evidence type="ECO:0000256" key="3">
    <source>
        <dbReference type="ARBA" id="ARBA00022670"/>
    </source>
</evidence>
<dbReference type="InterPro" id="IPR024079">
    <property type="entry name" value="MetalloPept_cat_dom_sf"/>
</dbReference>
<evidence type="ECO:0000259" key="14">
    <source>
        <dbReference type="PROSITE" id="PS50215"/>
    </source>
</evidence>
<dbReference type="Proteomes" id="UP000230750">
    <property type="component" value="Unassembled WGS sequence"/>
</dbReference>
<evidence type="ECO:0000256" key="11">
    <source>
        <dbReference type="ARBA" id="ARBA00023180"/>
    </source>
</evidence>
<feature type="domain" description="PLAC" evidence="15">
    <location>
        <begin position="624"/>
        <end position="668"/>
    </location>
</feature>
<keyword evidence="17" id="KW-1185">Reference proteome</keyword>
<dbReference type="InterPro" id="IPR000884">
    <property type="entry name" value="TSP1_rpt"/>
</dbReference>
<dbReference type="Gene3D" id="3.40.390.10">
    <property type="entry name" value="Collagenase (Catalytic Domain)"/>
    <property type="match status" value="1"/>
</dbReference>
<feature type="active site" evidence="12">
    <location>
        <position position="351"/>
    </location>
</feature>
<dbReference type="EMBL" id="MRZV01000446">
    <property type="protein sequence ID" value="PIK49794.1"/>
    <property type="molecule type" value="Genomic_DNA"/>
</dbReference>
<evidence type="ECO:0000259" key="15">
    <source>
        <dbReference type="PROSITE" id="PS50900"/>
    </source>
</evidence>
<keyword evidence="4 12" id="KW-0479">Metal-binding</keyword>
<keyword evidence="2" id="KW-0272">Extracellular matrix</keyword>
<evidence type="ECO:0000256" key="7">
    <source>
        <dbReference type="ARBA" id="ARBA00022801"/>
    </source>
</evidence>
<gene>
    <name evidence="16" type="ORF">BSL78_13296</name>
</gene>
<sequence length="681" mass="76002">NLVSKLSKYRRIRPYRSTADGEFLTYDISTKSDVSVHRRRRSADGVDEVDMSSSYHFVVESVDGDDLLLNLDRVTDLFSPNFVVEKFTDDGESIVESPDTSCFFQGHVGNLPDTTVAISTCEGLSGVISVGDDEYMIEPVDMDQPASITNTSFHGNHIIYRTTDHEGHEDAVDLLRPIDLTSDGDTSSSDDDVTSRARRAPRRIATDRMHYVQTMLVADKSVQDFHGDSVELYMATLMNIVNKIYAHHTLGLNIQFVIVKIALLTESLSNSIILDGSTRIAQSLRNANEWAASQNRPVDNSKHFDMSIFLTKISFGASGYANVGEICRQSLSASLVLDREGLKSAFVVAHEAAHLMGVHHDNDDKSCRNDADSSAVMAAYVTSNFHNFYWSPCSRGQLFKKMRNGDLGCLTDTPGNVNSETTYPASHQVSTSNVALSLDHRLRLVKYEANRDLCAILYCATEPNGDQCTAVSRTSRALEGTPCGNRQFCIQGECQVRRNFEAVDTIYEWHSSEWSPCSVTCGAVGVKTRELTCREVVYDKSGRLEEIRDPVEKSLCHPDLKPAKKTECPTRDCVADWVTDSWSECSVTCGEGTMTREVSCDIPRRSDLQFRCWGSKPAKSKSCRLEDCPDTGECTPRGGAICKAKFYERYCRIPGYEEECCYTCAQQKERIDSWRGKRTKN</sequence>
<evidence type="ECO:0000256" key="1">
    <source>
        <dbReference type="ARBA" id="ARBA00004498"/>
    </source>
</evidence>
<feature type="binding site" evidence="12">
    <location>
        <position position="360"/>
    </location>
    <ligand>
        <name>Zn(2+)</name>
        <dbReference type="ChEBI" id="CHEBI:29105"/>
        <note>catalytic</note>
    </ligand>
</feature>
<proteinExistence type="predicted"/>
<evidence type="ECO:0000256" key="2">
    <source>
        <dbReference type="ARBA" id="ARBA00022530"/>
    </source>
</evidence>
<dbReference type="Pfam" id="PF17771">
    <property type="entry name" value="ADAMTS_CR_2"/>
    <property type="match status" value="1"/>
</dbReference>
<reference evidence="16 17" key="1">
    <citation type="journal article" date="2017" name="PLoS Biol.">
        <title>The sea cucumber genome provides insights into morphological evolution and visceral regeneration.</title>
        <authorList>
            <person name="Zhang X."/>
            <person name="Sun L."/>
            <person name="Yuan J."/>
            <person name="Sun Y."/>
            <person name="Gao Y."/>
            <person name="Zhang L."/>
            <person name="Li S."/>
            <person name="Dai H."/>
            <person name="Hamel J.F."/>
            <person name="Liu C."/>
            <person name="Yu Y."/>
            <person name="Liu S."/>
            <person name="Lin W."/>
            <person name="Guo K."/>
            <person name="Jin S."/>
            <person name="Xu P."/>
            <person name="Storey K.B."/>
            <person name="Huan P."/>
            <person name="Zhang T."/>
            <person name="Zhou Y."/>
            <person name="Zhang J."/>
            <person name="Lin C."/>
            <person name="Li X."/>
            <person name="Xing L."/>
            <person name="Huo D."/>
            <person name="Sun M."/>
            <person name="Wang L."/>
            <person name="Mercier A."/>
            <person name="Li F."/>
            <person name="Yang H."/>
            <person name="Xiang J."/>
        </authorList>
    </citation>
    <scope>NUCLEOTIDE SEQUENCE [LARGE SCALE GENOMIC DNA]</scope>
    <source>
        <strain evidence="16">Shaxun</strain>
        <tissue evidence="16">Muscle</tissue>
    </source>
</reference>
<feature type="region of interest" description="Disordered" evidence="13">
    <location>
        <begin position="179"/>
        <end position="200"/>
    </location>
</feature>
<keyword evidence="6" id="KW-0677">Repeat</keyword>
<dbReference type="SUPFAM" id="SSF55486">
    <property type="entry name" value="Metalloproteases ('zincins'), catalytic domain"/>
    <property type="match status" value="1"/>
</dbReference>
<evidence type="ECO:0000256" key="5">
    <source>
        <dbReference type="ARBA" id="ARBA00022729"/>
    </source>
</evidence>
<evidence type="ECO:0000256" key="4">
    <source>
        <dbReference type="ARBA" id="ARBA00022723"/>
    </source>
</evidence>
<dbReference type="OrthoDB" id="5855429at2759"/>
<keyword evidence="2" id="KW-0964">Secreted</keyword>
<dbReference type="InterPro" id="IPR010909">
    <property type="entry name" value="PLAC"/>
</dbReference>
<dbReference type="Pfam" id="PF01562">
    <property type="entry name" value="Pep_M12B_propep"/>
    <property type="match status" value="1"/>
</dbReference>
<dbReference type="InterPro" id="IPR036383">
    <property type="entry name" value="TSP1_rpt_sf"/>
</dbReference>
<dbReference type="GO" id="GO:0006508">
    <property type="term" value="P:proteolysis"/>
    <property type="evidence" value="ECO:0007669"/>
    <property type="project" value="UniProtKB-KW"/>
</dbReference>
<evidence type="ECO:0000256" key="9">
    <source>
        <dbReference type="ARBA" id="ARBA00023049"/>
    </source>
</evidence>
<dbReference type="PROSITE" id="PS50900">
    <property type="entry name" value="PLAC"/>
    <property type="match status" value="1"/>
</dbReference>
<evidence type="ECO:0000313" key="17">
    <source>
        <dbReference type="Proteomes" id="UP000230750"/>
    </source>
</evidence>
<dbReference type="PROSITE" id="PS50092">
    <property type="entry name" value="TSP1"/>
    <property type="match status" value="2"/>
</dbReference>
<keyword evidence="7" id="KW-0378">Hydrolase</keyword>
<dbReference type="InterPro" id="IPR001590">
    <property type="entry name" value="Peptidase_M12B"/>
</dbReference>
<dbReference type="InterPro" id="IPR041645">
    <property type="entry name" value="ADAMTS_CR_2"/>
</dbReference>
<dbReference type="Gene3D" id="2.20.100.10">
    <property type="entry name" value="Thrombospondin type-1 (TSP1) repeat"/>
    <property type="match status" value="2"/>
</dbReference>
<feature type="binding site" evidence="12">
    <location>
        <position position="354"/>
    </location>
    <ligand>
        <name>Zn(2+)</name>
        <dbReference type="ChEBI" id="CHEBI:29105"/>
        <note>catalytic</note>
    </ligand>
</feature>
<dbReference type="SUPFAM" id="SSF82895">
    <property type="entry name" value="TSP-1 type 1 repeat"/>
    <property type="match status" value="2"/>
</dbReference>
<keyword evidence="9" id="KW-0482">Metalloprotease</keyword>
<dbReference type="GO" id="GO:0046872">
    <property type="term" value="F:metal ion binding"/>
    <property type="evidence" value="ECO:0007669"/>
    <property type="project" value="UniProtKB-KW"/>
</dbReference>
<comment type="caution">
    <text evidence="12">Lacks conserved residue(s) required for the propagation of feature annotation.</text>
</comment>
<evidence type="ECO:0000256" key="12">
    <source>
        <dbReference type="PROSITE-ProRule" id="PRU00276"/>
    </source>
</evidence>
<evidence type="ECO:0000256" key="8">
    <source>
        <dbReference type="ARBA" id="ARBA00022833"/>
    </source>
</evidence>
<dbReference type="SMART" id="SM00209">
    <property type="entry name" value="TSP1"/>
    <property type="match status" value="2"/>
</dbReference>
<keyword evidence="3" id="KW-0645">Protease</keyword>
<dbReference type="PROSITE" id="PS50215">
    <property type="entry name" value="ADAM_MEPRO"/>
    <property type="match status" value="1"/>
</dbReference>
<dbReference type="Gene3D" id="3.40.1620.60">
    <property type="match status" value="1"/>
</dbReference>
<dbReference type="PANTHER" id="PTHR11905">
    <property type="entry name" value="ADAM A DISINTEGRIN AND METALLOPROTEASE DOMAIN"/>
    <property type="match status" value="1"/>
</dbReference>
<dbReference type="GO" id="GO:0004222">
    <property type="term" value="F:metalloendopeptidase activity"/>
    <property type="evidence" value="ECO:0007669"/>
    <property type="project" value="InterPro"/>
</dbReference>